<dbReference type="STRING" id="1161919.EPIR_1799"/>
<evidence type="ECO:0000256" key="2">
    <source>
        <dbReference type="ARBA" id="ARBA00022491"/>
    </source>
</evidence>
<dbReference type="PANTHER" id="PTHR33121">
    <property type="entry name" value="CYCLIC DI-GMP PHOSPHODIESTERASE PDEF"/>
    <property type="match status" value="1"/>
</dbReference>
<dbReference type="InterPro" id="IPR050706">
    <property type="entry name" value="Cyclic-di-GMP_PDE-like"/>
</dbReference>
<dbReference type="InterPro" id="IPR001633">
    <property type="entry name" value="EAL_dom"/>
</dbReference>
<dbReference type="PANTHER" id="PTHR33121:SF69">
    <property type="entry name" value="ANTI-FLHC(2)FLHD(4) FACTOR YDIV-RELATED"/>
    <property type="match status" value="1"/>
</dbReference>
<dbReference type="Proteomes" id="UP000018217">
    <property type="component" value="Unassembled WGS sequence"/>
</dbReference>
<dbReference type="EMBL" id="CAHS01000015">
    <property type="protein sequence ID" value="CCG87164.1"/>
    <property type="molecule type" value="Genomic_DNA"/>
</dbReference>
<dbReference type="InterPro" id="IPR035919">
    <property type="entry name" value="EAL_sf"/>
</dbReference>
<protein>
    <recommendedName>
        <fullName evidence="5">EAL domain-containing protein</fullName>
    </recommendedName>
</protein>
<name>V5Z7E0_9GAMM</name>
<evidence type="ECO:0000256" key="4">
    <source>
        <dbReference type="ARBA" id="ARBA00023163"/>
    </source>
</evidence>
<sequence>MANEMKIHLQADYKTHNGFCPIYAPDGQLTAVEMLTHFTHAAANVSIPQEILTPQLNDQQRLRLMQDKINIISRHHGFFIQHNVNVAINIDMALAKTILESDLLLKKMRLLDCVELEISESFPGLKDGDDYDHLMSLGESFSLSLNNYGAGQATSKAIFDNLFYRIKLDKGFIHRSIKRLSFQPFIGAILDHIKPHCQEVVVQGIDNFADLQTVRQFDFDGIQGALFVTEYEETLMRLLETPYLLPDSAM</sequence>
<feature type="domain" description="EAL" evidence="5">
    <location>
        <begin position="1"/>
        <end position="244"/>
    </location>
</feature>
<evidence type="ECO:0000259" key="5">
    <source>
        <dbReference type="PROSITE" id="PS50883"/>
    </source>
</evidence>
<keyword evidence="2" id="KW-0678">Repressor</keyword>
<dbReference type="Gene3D" id="3.20.20.450">
    <property type="entry name" value="EAL domain"/>
    <property type="match status" value="1"/>
</dbReference>
<dbReference type="SUPFAM" id="SSF141868">
    <property type="entry name" value="EAL domain-like"/>
    <property type="match status" value="1"/>
</dbReference>
<evidence type="ECO:0000313" key="6">
    <source>
        <dbReference type="EMBL" id="CCG87164.1"/>
    </source>
</evidence>
<dbReference type="AlphaFoldDB" id="V5Z7E0"/>
<dbReference type="GO" id="GO:0071111">
    <property type="term" value="F:cyclic-guanylate-specific phosphodiesterase activity"/>
    <property type="evidence" value="ECO:0007669"/>
    <property type="project" value="InterPro"/>
</dbReference>
<dbReference type="Pfam" id="PF00563">
    <property type="entry name" value="EAL"/>
    <property type="match status" value="1"/>
</dbReference>
<keyword evidence="3" id="KW-0805">Transcription regulation</keyword>
<gene>
    <name evidence="6" type="primary">ydiV</name>
    <name evidence="6" type="ORF">EPIR_1799</name>
</gene>
<evidence type="ECO:0000256" key="3">
    <source>
        <dbReference type="ARBA" id="ARBA00023015"/>
    </source>
</evidence>
<keyword evidence="7" id="KW-1185">Reference proteome</keyword>
<comment type="caution">
    <text evidence="6">The sequence shown here is derived from an EMBL/GenBank/DDBJ whole genome shotgun (WGS) entry which is preliminary data.</text>
</comment>
<accession>V5Z7E0</accession>
<reference evidence="6 7" key="1">
    <citation type="journal article" date="2013" name="Syst. Appl. Microbiol.">
        <title>Phylogenetic position and virulence apparatus of the pear flower necrosis pathogen Erwinia piriflorinigrans CFBP 5888T as assessed by comparative genomics.</title>
        <authorList>
            <person name="Smits T.H."/>
            <person name="Rezzonico F."/>
            <person name="Lopez M.M."/>
            <person name="Blom J."/>
            <person name="Goesmann A."/>
            <person name="Frey J.E."/>
            <person name="Duffy B."/>
        </authorList>
    </citation>
    <scope>NUCLEOTIDE SEQUENCE [LARGE SCALE GENOMIC DNA]</scope>
    <source>
        <strain evidence="7">CFBP5888</strain>
    </source>
</reference>
<proteinExistence type="inferred from homology"/>
<evidence type="ECO:0000313" key="7">
    <source>
        <dbReference type="Proteomes" id="UP000018217"/>
    </source>
</evidence>
<evidence type="ECO:0000256" key="1">
    <source>
        <dbReference type="ARBA" id="ARBA00010927"/>
    </source>
</evidence>
<dbReference type="PROSITE" id="PS50883">
    <property type="entry name" value="EAL"/>
    <property type="match status" value="1"/>
</dbReference>
<organism evidence="6 7">
    <name type="scientific">Erwinia piriflorinigrans CFBP 5888</name>
    <dbReference type="NCBI Taxonomy" id="1161919"/>
    <lineage>
        <taxon>Bacteria</taxon>
        <taxon>Pseudomonadati</taxon>
        <taxon>Pseudomonadota</taxon>
        <taxon>Gammaproteobacteria</taxon>
        <taxon>Enterobacterales</taxon>
        <taxon>Erwiniaceae</taxon>
        <taxon>Erwinia</taxon>
    </lineage>
</organism>
<dbReference type="SMART" id="SM00052">
    <property type="entry name" value="EAL"/>
    <property type="match status" value="1"/>
</dbReference>
<keyword evidence="4" id="KW-0804">Transcription</keyword>
<comment type="similarity">
    <text evidence="1">Belongs to the YdiV family.</text>
</comment>